<sequence length="146" mass="16616">MTSLPDEAQPARCSGCGSNSEGVHDQGWRTIRDLSMLGNAVWLRLRLRRVRCAACGPRMERARWQERHAPISARFVGRRCDKLPIAHVCQQPDALPMPEPRHLIVAEFSPYKGHCYTTVIANTRHVQWIGEGRSREAVRPFFDELG</sequence>
<evidence type="ECO:0000313" key="4">
    <source>
        <dbReference type="Proteomes" id="UP000280434"/>
    </source>
</evidence>
<protein>
    <recommendedName>
        <fullName evidence="2">Transposase IS204/IS1001/IS1096/IS1165 zinc-finger domain-containing protein</fullName>
    </recommendedName>
</protein>
<feature type="domain" description="Transposase IS204/IS1001/IS1096/IS1165 zinc-finger" evidence="2">
    <location>
        <begin position="9"/>
        <end position="55"/>
    </location>
</feature>
<dbReference type="PANTHER" id="PTHR33498">
    <property type="entry name" value="TRANSPOSASE FOR INSERTION SEQUENCE ELEMENT IS1557"/>
    <property type="match status" value="1"/>
</dbReference>
<feature type="region of interest" description="Disordered" evidence="1">
    <location>
        <begin position="1"/>
        <end position="23"/>
    </location>
</feature>
<name>A0A494X7Y4_9BURK</name>
<accession>A0A494X7Y4</accession>
<dbReference type="InterPro" id="IPR029261">
    <property type="entry name" value="Transposase_Znf"/>
</dbReference>
<gene>
    <name evidence="3" type="ORF">D7S89_17310</name>
</gene>
<dbReference type="EMBL" id="RBZV01000007">
    <property type="protein sequence ID" value="RKP46392.1"/>
    <property type="molecule type" value="Genomic_DNA"/>
</dbReference>
<dbReference type="Pfam" id="PF14690">
    <property type="entry name" value="Zn_ribbon_ISL3"/>
    <property type="match status" value="1"/>
</dbReference>
<organism evidence="3 4">
    <name type="scientific">Trinickia fusca</name>
    <dbReference type="NCBI Taxonomy" id="2419777"/>
    <lineage>
        <taxon>Bacteria</taxon>
        <taxon>Pseudomonadati</taxon>
        <taxon>Pseudomonadota</taxon>
        <taxon>Betaproteobacteria</taxon>
        <taxon>Burkholderiales</taxon>
        <taxon>Burkholderiaceae</taxon>
        <taxon>Trinickia</taxon>
    </lineage>
</organism>
<comment type="caution">
    <text evidence="3">The sequence shown here is derived from an EMBL/GenBank/DDBJ whole genome shotgun (WGS) entry which is preliminary data.</text>
</comment>
<dbReference type="OrthoDB" id="46712at2"/>
<keyword evidence="4" id="KW-1185">Reference proteome</keyword>
<dbReference type="InterPro" id="IPR047951">
    <property type="entry name" value="Transpos_ISL3"/>
</dbReference>
<reference evidence="3 4" key="1">
    <citation type="submission" date="2018-10" db="EMBL/GenBank/DDBJ databases">
        <title>Paraburkholderia sp. 7MK8-2, isolated from soil.</title>
        <authorList>
            <person name="Gao Z.-H."/>
            <person name="Qiu L.-H."/>
        </authorList>
    </citation>
    <scope>NUCLEOTIDE SEQUENCE [LARGE SCALE GENOMIC DNA]</scope>
    <source>
        <strain evidence="3 4">7MK8-2</strain>
    </source>
</reference>
<evidence type="ECO:0000256" key="1">
    <source>
        <dbReference type="SAM" id="MobiDB-lite"/>
    </source>
</evidence>
<evidence type="ECO:0000313" key="3">
    <source>
        <dbReference type="EMBL" id="RKP46392.1"/>
    </source>
</evidence>
<dbReference type="Proteomes" id="UP000280434">
    <property type="component" value="Unassembled WGS sequence"/>
</dbReference>
<dbReference type="PANTHER" id="PTHR33498:SF1">
    <property type="entry name" value="TRANSPOSASE FOR INSERTION SEQUENCE ELEMENT IS1557"/>
    <property type="match status" value="1"/>
</dbReference>
<proteinExistence type="predicted"/>
<dbReference type="AlphaFoldDB" id="A0A494X7Y4"/>
<evidence type="ECO:0000259" key="2">
    <source>
        <dbReference type="Pfam" id="PF14690"/>
    </source>
</evidence>